<keyword evidence="2" id="KW-0946">Virion</keyword>
<evidence type="ECO:0000256" key="1">
    <source>
        <dbReference type="SAM" id="MobiDB-lite"/>
    </source>
</evidence>
<dbReference type="PATRIC" id="fig|86662.23.peg.328"/>
<evidence type="ECO:0000313" key="2">
    <source>
        <dbReference type="EMBL" id="OFE01079.1"/>
    </source>
</evidence>
<dbReference type="AlphaFoldDB" id="A0A1D3MG87"/>
<dbReference type="Proteomes" id="UP000175835">
    <property type="component" value="Unassembled WGS sequence"/>
</dbReference>
<reference evidence="2 3" key="1">
    <citation type="submission" date="2016-05" db="EMBL/GenBank/DDBJ databases">
        <title>Bacillus thuringiensis and Bacillus weihenstephanensis as novel biocontrol agents of wilt causing Verticillium species.</title>
        <authorList>
            <person name="Hollensteiner J."/>
            <person name="Wemheuer F."/>
            <person name="Harting R."/>
            <person name="Kolarzyk A."/>
            <person name="Diaz-Valerio S."/>
            <person name="Poehlein A."/>
            <person name="Brzuszkiewicz E."/>
            <person name="Nesemann K."/>
            <person name="Braus-Stromeyer S."/>
            <person name="Braus G."/>
            <person name="Daniel R."/>
            <person name="Liesegang H."/>
        </authorList>
    </citation>
    <scope>NUCLEOTIDE SEQUENCE [LARGE SCALE GENOMIC DNA]</scope>
    <source>
        <strain evidence="2 3">GOE11</strain>
    </source>
</reference>
<protein>
    <submittedName>
        <fullName evidence="2">Spore coat protein</fullName>
    </submittedName>
</protein>
<organism evidence="2 3">
    <name type="scientific">Bacillus mycoides</name>
    <dbReference type="NCBI Taxonomy" id="1405"/>
    <lineage>
        <taxon>Bacteria</taxon>
        <taxon>Bacillati</taxon>
        <taxon>Bacillota</taxon>
        <taxon>Bacilli</taxon>
        <taxon>Bacillales</taxon>
        <taxon>Bacillaceae</taxon>
        <taxon>Bacillus</taxon>
        <taxon>Bacillus cereus group</taxon>
    </lineage>
</organism>
<evidence type="ECO:0000313" key="3">
    <source>
        <dbReference type="Proteomes" id="UP000175835"/>
    </source>
</evidence>
<feature type="region of interest" description="Disordered" evidence="1">
    <location>
        <begin position="137"/>
        <end position="181"/>
    </location>
</feature>
<accession>A0A1D3MG87</accession>
<gene>
    <name evidence="2" type="ORF">BWGOE11_04410</name>
</gene>
<dbReference type="RefSeq" id="WP_002113595.1">
    <property type="nucleotide sequence ID" value="NZ_FMJF01000010.1"/>
</dbReference>
<dbReference type="EMBL" id="LXLX01000012">
    <property type="protein sequence ID" value="OFE01079.1"/>
    <property type="molecule type" value="Genomic_DNA"/>
</dbReference>
<name>A0A1D3MG87_BACMY</name>
<keyword evidence="2" id="KW-0167">Capsid protein</keyword>
<sequence length="181" mass="19993">MSLFNWDFLEGLIGSYVRVNRGGPESQTGTIVSIGADYFLLQNEKGEHHYYSLRHLKSITKNTKDGGIADSGGAEEDGAEDFETLLQNFKYRWVKINRGGPEKIEGILQDVSSGYVTLIIKEELVLIALSHIKSVNYNAPGSGENDESSNESSNESSDEKSNENSNNSSRARALRQSSRGR</sequence>
<comment type="caution">
    <text evidence="2">The sequence shown here is derived from an EMBL/GenBank/DDBJ whole genome shotgun (WGS) entry which is preliminary data.</text>
</comment>
<proteinExistence type="predicted"/>